<protein>
    <submittedName>
        <fullName evidence="1">Uncharacterized protein</fullName>
    </submittedName>
</protein>
<keyword evidence="2" id="KW-1185">Reference proteome</keyword>
<gene>
    <name evidence="1" type="ORF">NM688_g5921</name>
</gene>
<sequence length="408" mass="45454">MNSYLFNATRQIPSTPQHVNLAVAAARPPTLQPTDSMDSLASSSSQSATQPAVGLFSTPHRTTANSELSTPNLEAARGRGDHTPLLSTSHGVSQAFSAVYTDQPSHSLRDADHALFIDSVCNEFGFMEGPERTLIHQVSLISPEKQILILLAETLQIKNNLTAVQEDVADLKKLITKIDKNTAQAWKLSPAQTSIVKKIVRHYLIRPVPSYTKFINLAVLSYIKANCVKFQLGNWNEDSVVRETVAGFAQSYQNTQKSNLRKTYQIFTAVQKKESLDHFTTRMINKYYIHGRPSEITRRSIMAQLALARKIAAPLAQKTSARGADTGFWKDMHKELRTLTTENGGAKRTNNDKWKKWEDAIIADDVKKYGEGFFVENDSEDEDMDISILEEDNNDLFAGIAEPGENDP</sequence>
<accession>A0ACC1SMW9</accession>
<dbReference type="Proteomes" id="UP001148662">
    <property type="component" value="Unassembled WGS sequence"/>
</dbReference>
<evidence type="ECO:0000313" key="1">
    <source>
        <dbReference type="EMBL" id="KAJ3542934.1"/>
    </source>
</evidence>
<dbReference type="EMBL" id="JANHOG010001145">
    <property type="protein sequence ID" value="KAJ3542934.1"/>
    <property type="molecule type" value="Genomic_DNA"/>
</dbReference>
<comment type="caution">
    <text evidence="1">The sequence shown here is derived from an EMBL/GenBank/DDBJ whole genome shotgun (WGS) entry which is preliminary data.</text>
</comment>
<name>A0ACC1SMW9_9APHY</name>
<organism evidence="1 2">
    <name type="scientific">Phlebia brevispora</name>
    <dbReference type="NCBI Taxonomy" id="194682"/>
    <lineage>
        <taxon>Eukaryota</taxon>
        <taxon>Fungi</taxon>
        <taxon>Dikarya</taxon>
        <taxon>Basidiomycota</taxon>
        <taxon>Agaricomycotina</taxon>
        <taxon>Agaricomycetes</taxon>
        <taxon>Polyporales</taxon>
        <taxon>Meruliaceae</taxon>
        <taxon>Phlebia</taxon>
    </lineage>
</organism>
<evidence type="ECO:0000313" key="2">
    <source>
        <dbReference type="Proteomes" id="UP001148662"/>
    </source>
</evidence>
<reference evidence="1" key="1">
    <citation type="submission" date="2022-07" db="EMBL/GenBank/DDBJ databases">
        <title>Genome Sequence of Phlebia brevispora.</title>
        <authorList>
            <person name="Buettner E."/>
        </authorList>
    </citation>
    <scope>NUCLEOTIDE SEQUENCE</scope>
    <source>
        <strain evidence="1">MPL23</strain>
    </source>
</reference>
<proteinExistence type="predicted"/>